<dbReference type="GO" id="GO:0072711">
    <property type="term" value="P:cellular response to hydroxyurea"/>
    <property type="evidence" value="ECO:0007669"/>
    <property type="project" value="EnsemblFungi"/>
</dbReference>
<dbReference type="STRING" id="984485.A0A1E4REI0"/>
<organism evidence="15 16">
    <name type="scientific">Hyphopichia burtonii NRRL Y-1933</name>
    <dbReference type="NCBI Taxonomy" id="984485"/>
    <lineage>
        <taxon>Eukaryota</taxon>
        <taxon>Fungi</taxon>
        <taxon>Dikarya</taxon>
        <taxon>Ascomycota</taxon>
        <taxon>Saccharomycotina</taxon>
        <taxon>Pichiomycetes</taxon>
        <taxon>Debaryomycetaceae</taxon>
        <taxon>Hyphopichia</taxon>
    </lineage>
</organism>
<feature type="transmembrane region" description="Helical" evidence="13">
    <location>
        <begin position="382"/>
        <end position="405"/>
    </location>
</feature>
<evidence type="ECO:0000256" key="2">
    <source>
        <dbReference type="ARBA" id="ARBA00004760"/>
    </source>
</evidence>
<evidence type="ECO:0000256" key="13">
    <source>
        <dbReference type="SAM" id="Phobius"/>
    </source>
</evidence>
<keyword evidence="10 13" id="KW-1133">Transmembrane helix</keyword>
<feature type="transmembrane region" description="Helical" evidence="13">
    <location>
        <begin position="357"/>
        <end position="376"/>
    </location>
</feature>
<proteinExistence type="inferred from homology"/>
<keyword evidence="8" id="KW-0460">Magnesium</keyword>
<feature type="domain" description="Endonuclease/exonuclease/phosphatase" evidence="14">
    <location>
        <begin position="19"/>
        <end position="301"/>
    </location>
</feature>
<keyword evidence="9" id="KW-0746">Sphingolipid metabolism</keyword>
<dbReference type="RefSeq" id="XP_020074746.1">
    <property type="nucleotide sequence ID" value="XM_020219859.1"/>
</dbReference>
<dbReference type="GO" id="GO:0090266">
    <property type="term" value="P:regulation of mitotic cell cycle spindle assembly checkpoint"/>
    <property type="evidence" value="ECO:0007669"/>
    <property type="project" value="EnsemblFungi"/>
</dbReference>
<evidence type="ECO:0000256" key="4">
    <source>
        <dbReference type="ARBA" id="ARBA00006335"/>
    </source>
</evidence>
<evidence type="ECO:0000256" key="8">
    <source>
        <dbReference type="ARBA" id="ARBA00022842"/>
    </source>
</evidence>
<protein>
    <recommendedName>
        <fullName evidence="14">Endonuclease/exonuclease/phosphatase domain-containing protein</fullName>
    </recommendedName>
</protein>
<evidence type="ECO:0000256" key="5">
    <source>
        <dbReference type="ARBA" id="ARBA00022692"/>
    </source>
</evidence>
<dbReference type="GO" id="GO:0030149">
    <property type="term" value="P:sphingolipid catabolic process"/>
    <property type="evidence" value="ECO:0007669"/>
    <property type="project" value="EnsemblFungi"/>
</dbReference>
<dbReference type="Proteomes" id="UP000095085">
    <property type="component" value="Unassembled WGS sequence"/>
</dbReference>
<comment type="subcellular location">
    <subcellularLocation>
        <location evidence="1">Membrane</location>
        <topology evidence="1">Multi-pass membrane protein</topology>
    </subcellularLocation>
</comment>
<evidence type="ECO:0000256" key="12">
    <source>
        <dbReference type="ARBA" id="ARBA00023136"/>
    </source>
</evidence>
<comment type="pathway">
    <text evidence="2">Lipid metabolism; sphingolipid metabolism.</text>
</comment>
<evidence type="ECO:0000256" key="10">
    <source>
        <dbReference type="ARBA" id="ARBA00022989"/>
    </source>
</evidence>
<dbReference type="Gene3D" id="3.60.10.10">
    <property type="entry name" value="Endonuclease/exonuclease/phosphatase"/>
    <property type="match status" value="1"/>
</dbReference>
<evidence type="ECO:0000256" key="9">
    <source>
        <dbReference type="ARBA" id="ARBA00022919"/>
    </source>
</evidence>
<keyword evidence="5 13" id="KW-0812">Transmembrane</keyword>
<evidence type="ECO:0000313" key="15">
    <source>
        <dbReference type="EMBL" id="ODV65679.1"/>
    </source>
</evidence>
<evidence type="ECO:0000256" key="3">
    <source>
        <dbReference type="ARBA" id="ARBA00004991"/>
    </source>
</evidence>
<dbReference type="PANTHER" id="PTHR16320">
    <property type="entry name" value="SPHINGOMYELINASE FAMILY MEMBER"/>
    <property type="match status" value="1"/>
</dbReference>
<evidence type="ECO:0000313" key="16">
    <source>
        <dbReference type="Proteomes" id="UP000095085"/>
    </source>
</evidence>
<dbReference type="GO" id="GO:0046513">
    <property type="term" value="P:ceramide biosynthetic process"/>
    <property type="evidence" value="ECO:0007669"/>
    <property type="project" value="EnsemblFungi"/>
</dbReference>
<comment type="pathway">
    <text evidence="3">Sphingolipid metabolism.</text>
</comment>
<name>A0A1E4REI0_9ASCO</name>
<evidence type="ECO:0000256" key="7">
    <source>
        <dbReference type="ARBA" id="ARBA00022801"/>
    </source>
</evidence>
<dbReference type="GO" id="GO:0000324">
    <property type="term" value="C:fungal-type vacuole"/>
    <property type="evidence" value="ECO:0007669"/>
    <property type="project" value="EnsemblFungi"/>
</dbReference>
<dbReference type="GO" id="GO:0004767">
    <property type="term" value="F:sphingomyelin phosphodiesterase activity"/>
    <property type="evidence" value="ECO:0007669"/>
    <property type="project" value="InterPro"/>
</dbReference>
<dbReference type="OrthoDB" id="387657at2759"/>
<dbReference type="GO" id="GO:0071944">
    <property type="term" value="C:cell periphery"/>
    <property type="evidence" value="ECO:0007669"/>
    <property type="project" value="EnsemblFungi"/>
</dbReference>
<accession>A0A1E4REI0</accession>
<dbReference type="GO" id="GO:0005741">
    <property type="term" value="C:mitochondrial outer membrane"/>
    <property type="evidence" value="ECO:0007669"/>
    <property type="project" value="EnsemblFungi"/>
</dbReference>
<dbReference type="InterPro" id="IPR005135">
    <property type="entry name" value="Endo/exonuclease/phosphatase"/>
</dbReference>
<keyword evidence="16" id="KW-1185">Reference proteome</keyword>
<keyword evidence="11" id="KW-0443">Lipid metabolism</keyword>
<evidence type="ECO:0000256" key="11">
    <source>
        <dbReference type="ARBA" id="ARBA00023098"/>
    </source>
</evidence>
<dbReference type="PANTHER" id="PTHR16320:SF24">
    <property type="entry name" value="PHOSPHODIESTERASE, PUTATIVE-RELATED"/>
    <property type="match status" value="1"/>
</dbReference>
<dbReference type="GO" id="GO:0052714">
    <property type="term" value="F:mannosyl-inositol phosphorylceramide phospholipase activity"/>
    <property type="evidence" value="ECO:0007669"/>
    <property type="project" value="EnsemblFungi"/>
</dbReference>
<gene>
    <name evidence="15" type="ORF">HYPBUDRAFT_143553</name>
</gene>
<dbReference type="InterPro" id="IPR038772">
    <property type="entry name" value="Sph/SMPD2-like"/>
</dbReference>
<dbReference type="Pfam" id="PF03372">
    <property type="entry name" value="Exo_endo_phos"/>
    <property type="match status" value="1"/>
</dbReference>
<dbReference type="AlphaFoldDB" id="A0A1E4REI0"/>
<reference evidence="16" key="1">
    <citation type="submission" date="2016-05" db="EMBL/GenBank/DDBJ databases">
        <title>Comparative genomics of biotechnologically important yeasts.</title>
        <authorList>
            <consortium name="DOE Joint Genome Institute"/>
            <person name="Riley R."/>
            <person name="Haridas S."/>
            <person name="Wolfe K.H."/>
            <person name="Lopes M.R."/>
            <person name="Hittinger C.T."/>
            <person name="Goker M."/>
            <person name="Salamov A."/>
            <person name="Wisecaver J."/>
            <person name="Long T.M."/>
            <person name="Aerts A.L."/>
            <person name="Barry K."/>
            <person name="Choi C."/>
            <person name="Clum A."/>
            <person name="Coughlan A.Y."/>
            <person name="Deshpande S."/>
            <person name="Douglass A.P."/>
            <person name="Hanson S.J."/>
            <person name="Klenk H.-P."/>
            <person name="Labutti K."/>
            <person name="Lapidus A."/>
            <person name="Lindquist E."/>
            <person name="Lipzen A."/>
            <person name="Meier-Kolthoff J.P."/>
            <person name="Ohm R.A."/>
            <person name="Otillar R.P."/>
            <person name="Pangilinan J."/>
            <person name="Peng Y."/>
            <person name="Rokas A."/>
            <person name="Rosa C.A."/>
            <person name="Scheuner C."/>
            <person name="Sibirny A.A."/>
            <person name="Slot J.C."/>
            <person name="Stielow J.B."/>
            <person name="Sun H."/>
            <person name="Kurtzman C.P."/>
            <person name="Blackwell M."/>
            <person name="Grigoriev I.V."/>
            <person name="Jeffries T.W."/>
        </authorList>
    </citation>
    <scope>NUCLEOTIDE SEQUENCE [LARGE SCALE GENOMIC DNA]</scope>
    <source>
        <strain evidence="16">NRRL Y-1933</strain>
    </source>
</reference>
<dbReference type="EMBL" id="KV454544">
    <property type="protein sequence ID" value="ODV65679.1"/>
    <property type="molecule type" value="Genomic_DNA"/>
</dbReference>
<dbReference type="SUPFAM" id="SSF56219">
    <property type="entry name" value="DNase I-like"/>
    <property type="match status" value="1"/>
</dbReference>
<comment type="similarity">
    <text evidence="4">Belongs to the neutral sphingomyelinase family.</text>
</comment>
<keyword evidence="12 13" id="KW-0472">Membrane</keyword>
<keyword evidence="6" id="KW-0479">Metal-binding</keyword>
<dbReference type="GeneID" id="30994409"/>
<dbReference type="GO" id="GO:0005783">
    <property type="term" value="C:endoplasmic reticulum"/>
    <property type="evidence" value="ECO:0007669"/>
    <property type="project" value="EnsemblFungi"/>
</dbReference>
<dbReference type="InterPro" id="IPR036691">
    <property type="entry name" value="Endo/exonu/phosph_ase_sf"/>
</dbReference>
<dbReference type="FunFam" id="3.60.10.10:FF:000073">
    <property type="entry name" value="Inositol phosphosphingolipid phospholipase"/>
    <property type="match status" value="1"/>
</dbReference>
<dbReference type="GO" id="GO:0046872">
    <property type="term" value="F:metal ion binding"/>
    <property type="evidence" value="ECO:0007669"/>
    <property type="project" value="UniProtKB-KW"/>
</dbReference>
<sequence length="431" mass="49003">MAKQIHSTDPEELQSIRLLTFNTWGLKYVSKHREERLRAIADRLADPETDEDNYHVVALQEVWCESDWAYFDAVCRSNYPYRRIFKSGIITGPGLAILSKIPIDETFLYRFPVNGRPSAFFRGDWFVGKSLAVTLLKPHTSNAIPLALLNSHMHAPYAQSGDASYSTHRACQAWDLSKVVKTLTKAGYAVIQVGDLNSKPGSLPYKLFTIEGGLTDSWDVLNESNPISSVELSQMSPYDQIMKGGITCDSQLNTWRATRRLDEACRLDYALIDSNLIRPIGAKVKFTETLPPPLNCSYSDHFAFSADLLISNQNESFGGKHDRIPEKFEIYHELQSEIQKYRNETIPYQSNWRKWHFLLSLIVVILIHVGITWAAIRQPWSPVLLSLLSTVVGITGVINGMIWYFGIRSELRALQEVQLEVEDKLFSLKNE</sequence>
<evidence type="ECO:0000256" key="6">
    <source>
        <dbReference type="ARBA" id="ARBA00022723"/>
    </source>
</evidence>
<keyword evidence="7" id="KW-0378">Hydrolase</keyword>
<evidence type="ECO:0000256" key="1">
    <source>
        <dbReference type="ARBA" id="ARBA00004141"/>
    </source>
</evidence>
<evidence type="ECO:0000259" key="14">
    <source>
        <dbReference type="Pfam" id="PF03372"/>
    </source>
</evidence>